<sequence>MEVDSIRRYLESPESLCIHEYTVVAAAIPHHSAVVVNDWMSHNVSIFLLPCLNHHHNLPHPPLIHKVSMVMTSIHPSKGKTSRTASQTTTTSPRASLLNTSSYSTSSSDSVVAGSYYMADVFRMNFMLPSRFCHDQRVCQGGQNIQSNGRTPHDVVIMEQLDHTNIIRMLDVYSDDCYVFIVLELHGKTRFPKCPELRQLYPDGDRSLSGYLMEHHHMSAKDAFYVLSQLVDAVDHLHLKGFVHCDIKPSNILIDGDLKVKLIDFCNVVIPRVSKDWDQKDGPVFYLNPSRTRNQDIRASGNLQWPQLHPEKFGRMGIRYHLV</sequence>
<comment type="caution">
    <text evidence="1">The sequence shown here is derived from an EMBL/GenBank/DDBJ whole genome shotgun (WGS) entry which is preliminary data.</text>
</comment>
<reference evidence="1" key="1">
    <citation type="journal article" date="2021" name="Environ. Microbiol.">
        <title>Gene family expansions and transcriptome signatures uncover fungal adaptations to wood decay.</title>
        <authorList>
            <person name="Hage H."/>
            <person name="Miyauchi S."/>
            <person name="Viragh M."/>
            <person name="Drula E."/>
            <person name="Min B."/>
            <person name="Chaduli D."/>
            <person name="Navarro D."/>
            <person name="Favel A."/>
            <person name="Norest M."/>
            <person name="Lesage-Meessen L."/>
            <person name="Balint B."/>
            <person name="Merenyi Z."/>
            <person name="de Eugenio L."/>
            <person name="Morin E."/>
            <person name="Martinez A.T."/>
            <person name="Baldrian P."/>
            <person name="Stursova M."/>
            <person name="Martinez M.J."/>
            <person name="Novotny C."/>
            <person name="Magnuson J.K."/>
            <person name="Spatafora J.W."/>
            <person name="Maurice S."/>
            <person name="Pangilinan J."/>
            <person name="Andreopoulos W."/>
            <person name="LaButti K."/>
            <person name="Hundley H."/>
            <person name="Na H."/>
            <person name="Kuo A."/>
            <person name="Barry K."/>
            <person name="Lipzen A."/>
            <person name="Henrissat B."/>
            <person name="Riley R."/>
            <person name="Ahrendt S."/>
            <person name="Nagy L.G."/>
            <person name="Grigoriev I.V."/>
            <person name="Martin F."/>
            <person name="Rosso M.N."/>
        </authorList>
    </citation>
    <scope>NUCLEOTIDE SEQUENCE</scope>
    <source>
        <strain evidence="1">CBS 384.51</strain>
    </source>
</reference>
<accession>A0ACB8TT90</accession>
<proteinExistence type="predicted"/>
<keyword evidence="2" id="KW-1185">Reference proteome</keyword>
<dbReference type="EMBL" id="MU274935">
    <property type="protein sequence ID" value="KAI0085079.1"/>
    <property type="molecule type" value="Genomic_DNA"/>
</dbReference>
<evidence type="ECO:0000313" key="2">
    <source>
        <dbReference type="Proteomes" id="UP001055072"/>
    </source>
</evidence>
<protein>
    <submittedName>
        <fullName evidence="1">Kinase-like domain-containing protein</fullName>
    </submittedName>
</protein>
<dbReference type="Proteomes" id="UP001055072">
    <property type="component" value="Unassembled WGS sequence"/>
</dbReference>
<name>A0ACB8TT90_9APHY</name>
<organism evidence="1 2">
    <name type="scientific">Irpex rosettiformis</name>
    <dbReference type="NCBI Taxonomy" id="378272"/>
    <lineage>
        <taxon>Eukaryota</taxon>
        <taxon>Fungi</taxon>
        <taxon>Dikarya</taxon>
        <taxon>Basidiomycota</taxon>
        <taxon>Agaricomycotina</taxon>
        <taxon>Agaricomycetes</taxon>
        <taxon>Polyporales</taxon>
        <taxon>Irpicaceae</taxon>
        <taxon>Irpex</taxon>
    </lineage>
</organism>
<gene>
    <name evidence="1" type="ORF">BDY19DRAFT_997146</name>
</gene>
<evidence type="ECO:0000313" key="1">
    <source>
        <dbReference type="EMBL" id="KAI0085079.1"/>
    </source>
</evidence>